<evidence type="ECO:0000259" key="2">
    <source>
        <dbReference type="PROSITE" id="PS50943"/>
    </source>
</evidence>
<dbReference type="RefSeq" id="WP_310277322.1">
    <property type="nucleotide sequence ID" value="NZ_JAVDWR010000005.1"/>
</dbReference>
<gene>
    <name evidence="3" type="ORF">J2W69_001937</name>
</gene>
<proteinExistence type="inferred from homology"/>
<dbReference type="Pfam" id="PF06114">
    <property type="entry name" value="Peptidase_M78"/>
    <property type="match status" value="1"/>
</dbReference>
<dbReference type="PROSITE" id="PS50943">
    <property type="entry name" value="HTH_CROC1"/>
    <property type="match status" value="1"/>
</dbReference>
<protein>
    <submittedName>
        <fullName evidence="3">HTH-type transcriptional regulator/antitoxin HigA</fullName>
    </submittedName>
</protein>
<dbReference type="InterPro" id="IPR010982">
    <property type="entry name" value="Lambda_DNA-bd_dom_sf"/>
</dbReference>
<dbReference type="CDD" id="cd00093">
    <property type="entry name" value="HTH_XRE"/>
    <property type="match status" value="1"/>
</dbReference>
<dbReference type="EMBL" id="JAVDWR010000005">
    <property type="protein sequence ID" value="MDR7120996.1"/>
    <property type="molecule type" value="Genomic_DNA"/>
</dbReference>
<dbReference type="SUPFAM" id="SSF47413">
    <property type="entry name" value="lambda repressor-like DNA-binding domains"/>
    <property type="match status" value="1"/>
</dbReference>
<evidence type="ECO:0000313" key="3">
    <source>
        <dbReference type="EMBL" id="MDR7120996.1"/>
    </source>
</evidence>
<dbReference type="InterPro" id="IPR039060">
    <property type="entry name" value="Antitox_HigA"/>
</dbReference>
<dbReference type="Proteomes" id="UP001257909">
    <property type="component" value="Unassembled WGS sequence"/>
</dbReference>
<dbReference type="Gene3D" id="1.10.260.40">
    <property type="entry name" value="lambda repressor-like DNA-binding domains"/>
    <property type="match status" value="1"/>
</dbReference>
<accession>A0ABU1VZ48</accession>
<organism evidence="3 4">
    <name type="scientific">Rheinheimera soli</name>
    <dbReference type="NCBI Taxonomy" id="443616"/>
    <lineage>
        <taxon>Bacteria</taxon>
        <taxon>Pseudomonadati</taxon>
        <taxon>Pseudomonadota</taxon>
        <taxon>Gammaproteobacteria</taxon>
        <taxon>Chromatiales</taxon>
        <taxon>Chromatiaceae</taxon>
        <taxon>Rheinheimera</taxon>
    </lineage>
</organism>
<evidence type="ECO:0000256" key="1">
    <source>
        <dbReference type="ARBA" id="ARBA00007227"/>
    </source>
</evidence>
<evidence type="ECO:0000313" key="4">
    <source>
        <dbReference type="Proteomes" id="UP001257909"/>
    </source>
</evidence>
<reference evidence="3 4" key="1">
    <citation type="submission" date="2023-07" db="EMBL/GenBank/DDBJ databases">
        <title>Sorghum-associated microbial communities from plants grown in Nebraska, USA.</title>
        <authorList>
            <person name="Schachtman D."/>
        </authorList>
    </citation>
    <scope>NUCLEOTIDE SEQUENCE [LARGE SCALE GENOMIC DNA]</scope>
    <source>
        <strain evidence="3 4">4138</strain>
    </source>
</reference>
<sequence>MNHIKLIKTQQDHEQALARLMALMDMDPTPGSSENDEIDVLAVLIEKYEKETFPLDKPDPIEAIKFRMDQQGLTNKDLIPYFGSAPKVSEVLSGKRTLSLNMIRKLSEGLGISAEILIQAPEQTSACGKDIDWQAFPLAEMRKRGYFDGFSGTLQELKEYAAEQLSAFLNSVSSGFSLKPALLRTSAHLRSNDKETDAYALWAWQVRVLQKVAKEKLNTDYKKGTVTLEWMQKVAKLSWSSQGPSLAKEYLNRHGIHFIVEPHLPKTYLDGAVCFSADGNPVVALTLRHDRLDNFWFSLMHELSHIALHLDGNESWYLDDLDALGGDQVEQEADALAKEALIPEVTWQSSIFADAADVRLLSEKLEISPCIIAGRLRHESSDHKLFGSLFRDGIKSHF</sequence>
<dbReference type="InterPro" id="IPR001387">
    <property type="entry name" value="Cro/C1-type_HTH"/>
</dbReference>
<feature type="domain" description="HTH cro/C1-type" evidence="2">
    <location>
        <begin position="88"/>
        <end position="117"/>
    </location>
</feature>
<comment type="similarity">
    <text evidence="1">Belongs to the short-chain fatty acyl-CoA assimilation regulator (ScfR) family.</text>
</comment>
<dbReference type="InterPro" id="IPR010359">
    <property type="entry name" value="IrrE_HExxH"/>
</dbReference>
<dbReference type="PANTHER" id="PTHR40455">
    <property type="entry name" value="ANTITOXIN HIGA"/>
    <property type="match status" value="1"/>
</dbReference>
<name>A0ABU1VZ48_9GAMM</name>
<comment type="caution">
    <text evidence="3">The sequence shown here is derived from an EMBL/GenBank/DDBJ whole genome shotgun (WGS) entry which is preliminary data.</text>
</comment>
<dbReference type="PANTHER" id="PTHR40455:SF1">
    <property type="entry name" value="ANTITOXIN HIGA"/>
    <property type="match status" value="1"/>
</dbReference>
<keyword evidence="4" id="KW-1185">Reference proteome</keyword>